<name>A0A2P2IMU2_RHIMU</name>
<feature type="transmembrane region" description="Helical" evidence="1">
    <location>
        <begin position="95"/>
        <end position="115"/>
    </location>
</feature>
<protein>
    <submittedName>
        <fullName evidence="2">Uncharacterized protein MANES_11G153300</fullName>
    </submittedName>
</protein>
<accession>A0A2P2IMU2</accession>
<dbReference type="EMBL" id="GGEC01002013">
    <property type="protein sequence ID" value="MBW82496.1"/>
    <property type="molecule type" value="Transcribed_RNA"/>
</dbReference>
<evidence type="ECO:0000313" key="2">
    <source>
        <dbReference type="EMBL" id="MBW82496.1"/>
    </source>
</evidence>
<keyword evidence="1" id="KW-0812">Transmembrane</keyword>
<keyword evidence="1" id="KW-1133">Transmembrane helix</keyword>
<evidence type="ECO:0000256" key="1">
    <source>
        <dbReference type="SAM" id="Phobius"/>
    </source>
</evidence>
<proteinExistence type="predicted"/>
<keyword evidence="1" id="KW-0472">Membrane</keyword>
<organism evidence="2">
    <name type="scientific">Rhizophora mucronata</name>
    <name type="common">Asiatic mangrove</name>
    <dbReference type="NCBI Taxonomy" id="61149"/>
    <lineage>
        <taxon>Eukaryota</taxon>
        <taxon>Viridiplantae</taxon>
        <taxon>Streptophyta</taxon>
        <taxon>Embryophyta</taxon>
        <taxon>Tracheophyta</taxon>
        <taxon>Spermatophyta</taxon>
        <taxon>Magnoliopsida</taxon>
        <taxon>eudicotyledons</taxon>
        <taxon>Gunneridae</taxon>
        <taxon>Pentapetalae</taxon>
        <taxon>rosids</taxon>
        <taxon>fabids</taxon>
        <taxon>Malpighiales</taxon>
        <taxon>Rhizophoraceae</taxon>
        <taxon>Rhizophora</taxon>
    </lineage>
</organism>
<sequence length="116" mass="13644">MRKMKQIHPTNRNRFLMRRLLKPTLNSLLRITICLPHFRSFFSIFILHPSIINDFMLMSINIVSNNILPFARFKTSSKDVSFLTFQNLVLQLNNLCSRCMLIFILICIAFCLHIIG</sequence>
<dbReference type="AlphaFoldDB" id="A0A2P2IMU2"/>
<reference evidence="2" key="1">
    <citation type="submission" date="2018-02" db="EMBL/GenBank/DDBJ databases">
        <title>Rhizophora mucronata_Transcriptome.</title>
        <authorList>
            <person name="Meera S.P."/>
            <person name="Sreeshan A."/>
            <person name="Augustine A."/>
        </authorList>
    </citation>
    <scope>NUCLEOTIDE SEQUENCE</scope>
    <source>
        <tissue evidence="2">Leaf</tissue>
    </source>
</reference>